<dbReference type="SUPFAM" id="SSF54909">
    <property type="entry name" value="Dimeric alpha+beta barrel"/>
    <property type="match status" value="1"/>
</dbReference>
<evidence type="ECO:0000313" key="3">
    <source>
        <dbReference type="EMBL" id="SDA84362.1"/>
    </source>
</evidence>
<protein>
    <recommendedName>
        <fullName evidence="2">YCII-related domain-containing protein</fullName>
    </recommendedName>
</protein>
<dbReference type="RefSeq" id="WP_091579937.1">
    <property type="nucleotide sequence ID" value="NZ_FMXM01000010.1"/>
</dbReference>
<dbReference type="PANTHER" id="PTHR33606:SF3">
    <property type="entry name" value="PROTEIN YCII"/>
    <property type="match status" value="1"/>
</dbReference>
<name>A0A1G5YPY0_9HYPH</name>
<evidence type="ECO:0000259" key="2">
    <source>
        <dbReference type="Pfam" id="PF03795"/>
    </source>
</evidence>
<dbReference type="STRING" id="1165689.SAMN02927914_03568"/>
<dbReference type="InterPro" id="IPR005545">
    <property type="entry name" value="YCII"/>
</dbReference>
<dbReference type="Pfam" id="PF03795">
    <property type="entry name" value="YCII"/>
    <property type="match status" value="1"/>
</dbReference>
<dbReference type="AlphaFoldDB" id="A0A1G5YPY0"/>
<dbReference type="EMBL" id="FMXM01000010">
    <property type="protein sequence ID" value="SDA84362.1"/>
    <property type="molecule type" value="Genomic_DNA"/>
</dbReference>
<dbReference type="Gene3D" id="3.30.70.1060">
    <property type="entry name" value="Dimeric alpha+beta barrel"/>
    <property type="match status" value="1"/>
</dbReference>
<accession>A0A1G5YPY0</accession>
<evidence type="ECO:0000313" key="4">
    <source>
        <dbReference type="Proteomes" id="UP000198588"/>
    </source>
</evidence>
<dbReference type="PANTHER" id="PTHR33606">
    <property type="entry name" value="PROTEIN YCII"/>
    <property type="match status" value="1"/>
</dbReference>
<gene>
    <name evidence="3" type="ORF">SAMN02927914_03568</name>
</gene>
<proteinExistence type="inferred from homology"/>
<comment type="similarity">
    <text evidence="1">Belongs to the YciI family.</text>
</comment>
<organism evidence="3 4">
    <name type="scientific">Mesorhizobium qingshengii</name>
    <dbReference type="NCBI Taxonomy" id="1165689"/>
    <lineage>
        <taxon>Bacteria</taxon>
        <taxon>Pseudomonadati</taxon>
        <taxon>Pseudomonadota</taxon>
        <taxon>Alphaproteobacteria</taxon>
        <taxon>Hyphomicrobiales</taxon>
        <taxon>Phyllobacteriaceae</taxon>
        <taxon>Mesorhizobium</taxon>
    </lineage>
</organism>
<dbReference type="OrthoDB" id="7708313at2"/>
<reference evidence="3 4" key="1">
    <citation type="submission" date="2016-10" db="EMBL/GenBank/DDBJ databases">
        <authorList>
            <person name="de Groot N.N."/>
        </authorList>
    </citation>
    <scope>NUCLEOTIDE SEQUENCE [LARGE SCALE GENOMIC DNA]</scope>
    <source>
        <strain evidence="3 4">CGMCC 1.12097</strain>
    </source>
</reference>
<dbReference type="Proteomes" id="UP000198588">
    <property type="component" value="Unassembled WGS sequence"/>
</dbReference>
<dbReference type="InterPro" id="IPR011008">
    <property type="entry name" value="Dimeric_a/b-barrel"/>
</dbReference>
<feature type="domain" description="YCII-related" evidence="2">
    <location>
        <begin position="3"/>
        <end position="78"/>
    </location>
</feature>
<dbReference type="InterPro" id="IPR051807">
    <property type="entry name" value="Sec-metab_biosynth-assoc"/>
</dbReference>
<evidence type="ECO:0000256" key="1">
    <source>
        <dbReference type="ARBA" id="ARBA00007689"/>
    </source>
</evidence>
<sequence>MTRWVVIFDDNPEMLDVRRKSGAQHLDYLRANSTKILIGGGLRNAPGEPFVGGLWVVEADGRDEIVKLVENDPYYHPEFRSFKILTWGKALEDRTTTL</sequence>